<gene>
    <name evidence="1" type="ORF">FB459_2874</name>
</gene>
<sequence length="62" mass="6828">MILSATALLDRTQRRRCHMESPQAERTICGRPVVATGTVLTGRRTVINCPDCWAAMAFVTGH</sequence>
<keyword evidence="2" id="KW-1185">Reference proteome</keyword>
<dbReference type="RefSeq" id="WP_141928927.1">
    <property type="nucleotide sequence ID" value="NZ_BAABCI010000021.1"/>
</dbReference>
<reference evidence="1 2" key="1">
    <citation type="submission" date="2019-06" db="EMBL/GenBank/DDBJ databases">
        <title>Sequencing the genomes of 1000 actinobacteria strains.</title>
        <authorList>
            <person name="Klenk H.-P."/>
        </authorList>
    </citation>
    <scope>NUCLEOTIDE SEQUENCE [LARGE SCALE GENOMIC DNA]</scope>
    <source>
        <strain evidence="1 2">DSM 19828</strain>
    </source>
</reference>
<evidence type="ECO:0000313" key="2">
    <source>
        <dbReference type="Proteomes" id="UP000320806"/>
    </source>
</evidence>
<name>A0A542EJ14_9MICO</name>
<protein>
    <submittedName>
        <fullName evidence="1">Uncharacterized protein</fullName>
    </submittedName>
</protein>
<accession>A0A542EJ14</accession>
<dbReference type="EMBL" id="VFMO01000001">
    <property type="protein sequence ID" value="TQJ15328.1"/>
    <property type="molecule type" value="Genomic_DNA"/>
</dbReference>
<evidence type="ECO:0000313" key="1">
    <source>
        <dbReference type="EMBL" id="TQJ15328.1"/>
    </source>
</evidence>
<comment type="caution">
    <text evidence="1">The sequence shown here is derived from an EMBL/GenBank/DDBJ whole genome shotgun (WGS) entry which is preliminary data.</text>
</comment>
<organism evidence="1 2">
    <name type="scientific">Yimella lutea</name>
    <dbReference type="NCBI Taxonomy" id="587872"/>
    <lineage>
        <taxon>Bacteria</taxon>
        <taxon>Bacillati</taxon>
        <taxon>Actinomycetota</taxon>
        <taxon>Actinomycetes</taxon>
        <taxon>Micrococcales</taxon>
        <taxon>Dermacoccaceae</taxon>
        <taxon>Yimella</taxon>
    </lineage>
</organism>
<dbReference type="AlphaFoldDB" id="A0A542EJ14"/>
<proteinExistence type="predicted"/>
<dbReference type="Proteomes" id="UP000320806">
    <property type="component" value="Unassembled WGS sequence"/>
</dbReference>